<feature type="domain" description="Reverse transcriptase" evidence="2">
    <location>
        <begin position="1"/>
        <end position="163"/>
    </location>
</feature>
<dbReference type="Gene3D" id="3.40.1440.10">
    <property type="entry name" value="GIY-YIG endonuclease"/>
    <property type="match status" value="1"/>
</dbReference>
<reference evidence="3" key="2">
    <citation type="submission" date="2025-05" db="UniProtKB">
        <authorList>
            <consortium name="EnsemblMetazoa"/>
        </authorList>
    </citation>
    <scope>IDENTIFICATION</scope>
    <source>
        <strain evidence="3">Foshan</strain>
    </source>
</reference>
<dbReference type="InterPro" id="IPR035901">
    <property type="entry name" value="GIY-YIG_endonuc_sf"/>
</dbReference>
<name>A0ABM1ZMC2_AEDAL</name>
<keyword evidence="4" id="KW-1185">Reference proteome</keyword>
<accession>A0ABM1ZMC2</accession>
<dbReference type="InterPro" id="IPR000477">
    <property type="entry name" value="RT_dom"/>
</dbReference>
<sequence>MISLDVTSLFTNVPRHLVIRSIINRWNEVKTQINLDLFLEIVEYCMEASYFCFEGRYFKQTYGTAMGSPLSPIVADIVLDSVIKTAMNSLPFEITIFRKYVDDIFMAIPRECVQQVLDAFNRIEPRLQFTTEEEKENRLPFLDMTVIRNADQTLTTEWYAKPIASGRMLNYNSFHQPKYKINVANNLIHRVCSLTRNKPLDEIAKTIHQHLRQNNYPKSLINRLLHLYMSKHPTPNENHPQPNRQQQHQPIETIPHIPPQLPPTLPTISEINNQLLHTTPGRPSCQPSPVPPTAASNTNNPTDFVQSQPSCQPPTLPVITTPNDLQHQQPLYDPTSDRSDHPQIHAITDDHRTANSIEHQNTVCPSNDPETTRNEKVYRSIPYIPALSQRITKILTKDYPNINITTRQHRTINQLHTKVKYPVRKTEINNVIYKIPCNDCESCYIGMTKNNLGKRLTGHKSNVNKLDKLMNDSQTNTEAAKTTLIETTTALIQHCIEHNHRFNLDQTQIIDHSYKQTTLPFLEMCHITNTDKTVNKRTDVDRLSTTYAAVLHSIKTIQERNKPNVERQTDDET</sequence>
<evidence type="ECO:0000256" key="1">
    <source>
        <dbReference type="SAM" id="MobiDB-lite"/>
    </source>
</evidence>
<dbReference type="InterPro" id="IPR058912">
    <property type="entry name" value="HTH_animal"/>
</dbReference>
<feature type="compositionally biased region" description="Polar residues" evidence="1">
    <location>
        <begin position="294"/>
        <end position="310"/>
    </location>
</feature>
<dbReference type="GeneID" id="134285674"/>
<protein>
    <recommendedName>
        <fullName evidence="2">Reverse transcriptase domain-containing protein</fullName>
    </recommendedName>
</protein>
<feature type="region of interest" description="Disordered" evidence="1">
    <location>
        <begin position="276"/>
        <end position="311"/>
    </location>
</feature>
<dbReference type="InterPro" id="IPR043502">
    <property type="entry name" value="DNA/RNA_pol_sf"/>
</dbReference>
<dbReference type="EnsemblMetazoa" id="AALFPA23_019863.R29251">
    <property type="protein sequence ID" value="AALFPA23_019863.P29251"/>
    <property type="gene ID" value="AALFPA23_019863"/>
</dbReference>
<dbReference type="SUPFAM" id="SSF56672">
    <property type="entry name" value="DNA/RNA polymerases"/>
    <property type="match status" value="1"/>
</dbReference>
<dbReference type="RefSeq" id="XP_062702904.1">
    <property type="nucleotide sequence ID" value="XM_062846920.1"/>
</dbReference>
<dbReference type="CDD" id="cd00304">
    <property type="entry name" value="RT_like"/>
    <property type="match status" value="1"/>
</dbReference>
<proteinExistence type="predicted"/>
<dbReference type="PANTHER" id="PTHR21301">
    <property type="entry name" value="REVERSE TRANSCRIPTASE"/>
    <property type="match status" value="1"/>
</dbReference>
<dbReference type="PANTHER" id="PTHR21301:SF10">
    <property type="entry name" value="REVERSE TRANSCRIPTASE DOMAIN-CONTAINING PROTEIN"/>
    <property type="match status" value="1"/>
</dbReference>
<evidence type="ECO:0000313" key="3">
    <source>
        <dbReference type="EnsemblMetazoa" id="AALFPA23_019863.P29251"/>
    </source>
</evidence>
<dbReference type="Proteomes" id="UP000069940">
    <property type="component" value="Unassembled WGS sequence"/>
</dbReference>
<evidence type="ECO:0000313" key="4">
    <source>
        <dbReference type="Proteomes" id="UP000069940"/>
    </source>
</evidence>
<organism evidence="3 4">
    <name type="scientific">Aedes albopictus</name>
    <name type="common">Asian tiger mosquito</name>
    <name type="synonym">Stegomyia albopicta</name>
    <dbReference type="NCBI Taxonomy" id="7160"/>
    <lineage>
        <taxon>Eukaryota</taxon>
        <taxon>Metazoa</taxon>
        <taxon>Ecdysozoa</taxon>
        <taxon>Arthropoda</taxon>
        <taxon>Hexapoda</taxon>
        <taxon>Insecta</taxon>
        <taxon>Pterygota</taxon>
        <taxon>Neoptera</taxon>
        <taxon>Endopterygota</taxon>
        <taxon>Diptera</taxon>
        <taxon>Nematocera</taxon>
        <taxon>Culicoidea</taxon>
        <taxon>Culicidae</taxon>
        <taxon>Culicinae</taxon>
        <taxon>Aedini</taxon>
        <taxon>Aedes</taxon>
        <taxon>Stegomyia</taxon>
    </lineage>
</organism>
<dbReference type="PROSITE" id="PS50878">
    <property type="entry name" value="RT_POL"/>
    <property type="match status" value="1"/>
</dbReference>
<dbReference type="Pfam" id="PF26215">
    <property type="entry name" value="HTH_animal"/>
    <property type="match status" value="1"/>
</dbReference>
<reference evidence="4" key="1">
    <citation type="journal article" date="2015" name="Proc. Natl. Acad. Sci. U.S.A.">
        <title>Genome sequence of the Asian Tiger mosquito, Aedes albopictus, reveals insights into its biology, genetics, and evolution.</title>
        <authorList>
            <person name="Chen X.G."/>
            <person name="Jiang X."/>
            <person name="Gu J."/>
            <person name="Xu M."/>
            <person name="Wu Y."/>
            <person name="Deng Y."/>
            <person name="Zhang C."/>
            <person name="Bonizzoni M."/>
            <person name="Dermauw W."/>
            <person name="Vontas J."/>
            <person name="Armbruster P."/>
            <person name="Huang X."/>
            <person name="Yang Y."/>
            <person name="Zhang H."/>
            <person name="He W."/>
            <person name="Peng H."/>
            <person name="Liu Y."/>
            <person name="Wu K."/>
            <person name="Chen J."/>
            <person name="Lirakis M."/>
            <person name="Topalis P."/>
            <person name="Van Leeuwen T."/>
            <person name="Hall A.B."/>
            <person name="Jiang X."/>
            <person name="Thorpe C."/>
            <person name="Mueller R.L."/>
            <person name="Sun C."/>
            <person name="Waterhouse R.M."/>
            <person name="Yan G."/>
            <person name="Tu Z.J."/>
            <person name="Fang X."/>
            <person name="James A.A."/>
        </authorList>
    </citation>
    <scope>NUCLEOTIDE SEQUENCE [LARGE SCALE GENOMIC DNA]</scope>
    <source>
        <strain evidence="4">Foshan</strain>
    </source>
</reference>
<evidence type="ECO:0000259" key="2">
    <source>
        <dbReference type="PROSITE" id="PS50878"/>
    </source>
</evidence>